<dbReference type="EMBL" id="KN840489">
    <property type="protein sequence ID" value="KIP07888.1"/>
    <property type="molecule type" value="Genomic_DNA"/>
</dbReference>
<keyword evidence="2" id="KW-1185">Reference proteome</keyword>
<accession>A0A0C3PMM0</accession>
<evidence type="ECO:0008006" key="3">
    <source>
        <dbReference type="Google" id="ProtNLM"/>
    </source>
</evidence>
<gene>
    <name evidence="1" type="ORF">PHLGIDRAFT_29848</name>
</gene>
<dbReference type="AlphaFoldDB" id="A0A0C3PMM0"/>
<dbReference type="OrthoDB" id="2804335at2759"/>
<organism evidence="1 2">
    <name type="scientific">Phlebiopsis gigantea (strain 11061_1 CR5-6)</name>
    <name type="common">White-rot fungus</name>
    <name type="synonym">Peniophora gigantea</name>
    <dbReference type="NCBI Taxonomy" id="745531"/>
    <lineage>
        <taxon>Eukaryota</taxon>
        <taxon>Fungi</taxon>
        <taxon>Dikarya</taxon>
        <taxon>Basidiomycota</taxon>
        <taxon>Agaricomycotina</taxon>
        <taxon>Agaricomycetes</taxon>
        <taxon>Polyporales</taxon>
        <taxon>Phanerochaetaceae</taxon>
        <taxon>Phlebiopsis</taxon>
    </lineage>
</organism>
<reference evidence="1 2" key="1">
    <citation type="journal article" date="2014" name="PLoS Genet.">
        <title>Analysis of the Phlebiopsis gigantea genome, transcriptome and secretome provides insight into its pioneer colonization strategies of wood.</title>
        <authorList>
            <person name="Hori C."/>
            <person name="Ishida T."/>
            <person name="Igarashi K."/>
            <person name="Samejima M."/>
            <person name="Suzuki H."/>
            <person name="Master E."/>
            <person name="Ferreira P."/>
            <person name="Ruiz-Duenas F.J."/>
            <person name="Held B."/>
            <person name="Canessa P."/>
            <person name="Larrondo L.F."/>
            <person name="Schmoll M."/>
            <person name="Druzhinina I.S."/>
            <person name="Kubicek C.P."/>
            <person name="Gaskell J.A."/>
            <person name="Kersten P."/>
            <person name="St John F."/>
            <person name="Glasner J."/>
            <person name="Sabat G."/>
            <person name="Splinter BonDurant S."/>
            <person name="Syed K."/>
            <person name="Yadav J."/>
            <person name="Mgbeahuruike A.C."/>
            <person name="Kovalchuk A."/>
            <person name="Asiegbu F.O."/>
            <person name="Lackner G."/>
            <person name="Hoffmeister D."/>
            <person name="Rencoret J."/>
            <person name="Gutierrez A."/>
            <person name="Sun H."/>
            <person name="Lindquist E."/>
            <person name="Barry K."/>
            <person name="Riley R."/>
            <person name="Grigoriev I.V."/>
            <person name="Henrissat B."/>
            <person name="Kues U."/>
            <person name="Berka R.M."/>
            <person name="Martinez A.T."/>
            <person name="Covert S.F."/>
            <person name="Blanchette R.A."/>
            <person name="Cullen D."/>
        </authorList>
    </citation>
    <scope>NUCLEOTIDE SEQUENCE [LARGE SCALE GENOMIC DNA]</scope>
    <source>
        <strain evidence="1 2">11061_1 CR5-6</strain>
    </source>
</reference>
<evidence type="ECO:0000313" key="1">
    <source>
        <dbReference type="EMBL" id="KIP07888.1"/>
    </source>
</evidence>
<dbReference type="Proteomes" id="UP000053257">
    <property type="component" value="Unassembled WGS sequence"/>
</dbReference>
<name>A0A0C3PMM0_PHLG1</name>
<evidence type="ECO:0000313" key="2">
    <source>
        <dbReference type="Proteomes" id="UP000053257"/>
    </source>
</evidence>
<proteinExistence type="predicted"/>
<protein>
    <recommendedName>
        <fullName evidence="3">F-box domain-containing protein</fullName>
    </recommendedName>
</protein>
<sequence length="450" mass="50228">MRPSAAASFPAETLCLIVQSLRMESDLCMVFDRWVANNKKLKRGLAACSLTCRYWAACVRPMLFESIVLRNGEDVERLLQLLCYSVPLGYPILQCIVRLGIKIESSSQQPWLHHVSRLCGYMNSAGCSVYLDLSVDNHAQERHDLLSSTALPFKCFPRSIPCSILPIYRITLDNLHLRRIGDLVRFIQGFPSLYACACRHVSFTDASYPSTIQLSPRQPSRMLTHITMSECGDGQLCTQLKLAATALLIPRVLGLDDRTWAIAFRAAILMSPSDHHEAAASLHGSDDDTESDLAPYCYLGTSERGQIDIDEAHVASAFRVHRAQGTALASISFWTLHLQGARADVVRCMDWERFQRTLLELDAVPVLVVRSSNADAFKWLLEAVTQDVILAPAKYSGRLELRWSSVALNEEIDVLAMRSQYTVAGTVIHLSPVQRFELILCKDDAADKEA</sequence>
<dbReference type="HOGENOM" id="CLU_024266_0_0_1"/>